<protein>
    <recommendedName>
        <fullName evidence="8">BED-type domain-containing protein</fullName>
    </recommendedName>
</protein>
<dbReference type="Pfam" id="PF14372">
    <property type="entry name" value="hAT-like_RNase-H"/>
    <property type="match status" value="1"/>
</dbReference>
<evidence type="ECO:0000256" key="3">
    <source>
        <dbReference type="ARBA" id="ARBA00022833"/>
    </source>
</evidence>
<evidence type="ECO:0000259" key="8">
    <source>
        <dbReference type="PROSITE" id="PS50808"/>
    </source>
</evidence>
<feature type="domain" description="BED-type" evidence="8">
    <location>
        <begin position="64"/>
        <end position="123"/>
    </location>
</feature>
<dbReference type="InterPro" id="IPR052035">
    <property type="entry name" value="ZnF_BED_domain_contain"/>
</dbReference>
<keyword evidence="4" id="KW-0805">Transcription regulation</keyword>
<reference evidence="9" key="2">
    <citation type="submission" date="2021-03" db="UniProtKB">
        <authorList>
            <consortium name="EnsemblPlants"/>
        </authorList>
    </citation>
    <scope>IDENTIFICATION</scope>
</reference>
<dbReference type="GO" id="GO:0008270">
    <property type="term" value="F:zinc ion binding"/>
    <property type="evidence" value="ECO:0007669"/>
    <property type="project" value="UniProtKB-KW"/>
</dbReference>
<keyword evidence="6" id="KW-0804">Transcription</keyword>
<dbReference type="PROSITE" id="PS50808">
    <property type="entry name" value="ZF_BED"/>
    <property type="match status" value="1"/>
</dbReference>
<dbReference type="AlphaFoldDB" id="A0A803MWX8"/>
<accession>A0A803MWX8</accession>
<keyword evidence="10" id="KW-1185">Reference proteome</keyword>
<evidence type="ECO:0000256" key="6">
    <source>
        <dbReference type="ARBA" id="ARBA00023163"/>
    </source>
</evidence>
<dbReference type="InterPro" id="IPR012337">
    <property type="entry name" value="RNaseH-like_sf"/>
</dbReference>
<dbReference type="PANTHER" id="PTHR46481">
    <property type="entry name" value="ZINC FINGER BED DOMAIN-CONTAINING PROTEIN 4"/>
    <property type="match status" value="1"/>
</dbReference>
<sequence>MDHIIYDEPVHSPDEIEYVCTIEEEATVHRTEKEANVPISPVVPVESTHVDAHTMQPVFAALDKERSLVWLEFLTLDKAESSDGKQRSICKHCQKSSFISDPRYGTQNMLIHLRKCSAYERHMKNQGVNKGKVIFSQTVYRDLVAKAIIKHGYAFSWVEHDGNREVHAYLNDEVKFISRNTAKADCLRMHKTLKTRLKETLCKVSSRISLTCDMWTSCQTEGYLCLTAHYVDDNWKLISTVLNFGHIDSPHTGKTMYTAVLSMLQDWELERDDNVILRAMAIEMKSKFDKYWFNSEEDNYSMLFAFAVILDPRCKLSVLKFCYENLFGELEATLRVSELQFKLAKFYKLYTQNGMSTTVNINTDVGNAASSNTSTSTSSRNRKRKFNYFAVIVLLFLPVF</sequence>
<evidence type="ECO:0000313" key="10">
    <source>
        <dbReference type="Proteomes" id="UP000596660"/>
    </source>
</evidence>
<dbReference type="SUPFAM" id="SSF53098">
    <property type="entry name" value="Ribonuclease H-like"/>
    <property type="match status" value="1"/>
</dbReference>
<evidence type="ECO:0000256" key="4">
    <source>
        <dbReference type="ARBA" id="ARBA00023015"/>
    </source>
</evidence>
<dbReference type="OMA" id="EYTERHI"/>
<keyword evidence="5" id="KW-0238">DNA-binding</keyword>
<evidence type="ECO:0000256" key="1">
    <source>
        <dbReference type="ARBA" id="ARBA00022723"/>
    </source>
</evidence>
<evidence type="ECO:0000256" key="5">
    <source>
        <dbReference type="ARBA" id="ARBA00023125"/>
    </source>
</evidence>
<name>A0A803MWX8_CHEQI</name>
<keyword evidence="1" id="KW-0479">Metal-binding</keyword>
<dbReference type="InterPro" id="IPR025525">
    <property type="entry name" value="hAT-like_transposase_RNase-H"/>
</dbReference>
<dbReference type="PANTHER" id="PTHR46481:SF6">
    <property type="entry name" value="ZINC FINGER BED DOMAIN-CONTAINING PROTEIN RICESLEEPER 2-LIKE"/>
    <property type="match status" value="1"/>
</dbReference>
<dbReference type="InterPro" id="IPR003656">
    <property type="entry name" value="Znf_BED"/>
</dbReference>
<proteinExistence type="predicted"/>
<evidence type="ECO:0000256" key="7">
    <source>
        <dbReference type="PROSITE-ProRule" id="PRU00027"/>
    </source>
</evidence>
<dbReference type="Gramene" id="AUR62036708-RA">
    <property type="protein sequence ID" value="AUR62036708-RA:cds"/>
    <property type="gene ID" value="AUR62036708"/>
</dbReference>
<keyword evidence="2 7" id="KW-0863">Zinc-finger</keyword>
<dbReference type="GO" id="GO:0003677">
    <property type="term" value="F:DNA binding"/>
    <property type="evidence" value="ECO:0007669"/>
    <property type="project" value="UniProtKB-KW"/>
</dbReference>
<dbReference type="EnsemblPlants" id="AUR62036708-RA">
    <property type="protein sequence ID" value="AUR62036708-RA:cds"/>
    <property type="gene ID" value="AUR62036708"/>
</dbReference>
<reference evidence="9" key="1">
    <citation type="journal article" date="2017" name="Nature">
        <title>The genome of Chenopodium quinoa.</title>
        <authorList>
            <person name="Jarvis D.E."/>
            <person name="Ho Y.S."/>
            <person name="Lightfoot D.J."/>
            <person name="Schmoeckel S.M."/>
            <person name="Li B."/>
            <person name="Borm T.J.A."/>
            <person name="Ohyanagi H."/>
            <person name="Mineta K."/>
            <person name="Michell C.T."/>
            <person name="Saber N."/>
            <person name="Kharbatia N.M."/>
            <person name="Rupper R.R."/>
            <person name="Sharp A.R."/>
            <person name="Dally N."/>
            <person name="Boughton B.A."/>
            <person name="Woo Y.H."/>
            <person name="Gao G."/>
            <person name="Schijlen E.G.W.M."/>
            <person name="Guo X."/>
            <person name="Momin A.A."/>
            <person name="Negrao S."/>
            <person name="Al-Babili S."/>
            <person name="Gehring C."/>
            <person name="Roessner U."/>
            <person name="Jung C."/>
            <person name="Murphy K."/>
            <person name="Arold S.T."/>
            <person name="Gojobori T."/>
            <person name="van der Linden C.G."/>
            <person name="van Loo E.N."/>
            <person name="Jellen E.N."/>
            <person name="Maughan P.J."/>
            <person name="Tester M."/>
        </authorList>
    </citation>
    <scope>NUCLEOTIDE SEQUENCE [LARGE SCALE GENOMIC DNA]</scope>
    <source>
        <strain evidence="9">cv. PI 614886</strain>
    </source>
</reference>
<dbReference type="SMART" id="SM00614">
    <property type="entry name" value="ZnF_BED"/>
    <property type="match status" value="1"/>
</dbReference>
<keyword evidence="3" id="KW-0862">Zinc</keyword>
<evidence type="ECO:0000256" key="2">
    <source>
        <dbReference type="ARBA" id="ARBA00022771"/>
    </source>
</evidence>
<evidence type="ECO:0000313" key="9">
    <source>
        <dbReference type="EnsemblPlants" id="AUR62036708-RA:cds"/>
    </source>
</evidence>
<dbReference type="Proteomes" id="UP000596660">
    <property type="component" value="Unplaced"/>
</dbReference>
<organism evidence="9 10">
    <name type="scientific">Chenopodium quinoa</name>
    <name type="common">Quinoa</name>
    <dbReference type="NCBI Taxonomy" id="63459"/>
    <lineage>
        <taxon>Eukaryota</taxon>
        <taxon>Viridiplantae</taxon>
        <taxon>Streptophyta</taxon>
        <taxon>Embryophyta</taxon>
        <taxon>Tracheophyta</taxon>
        <taxon>Spermatophyta</taxon>
        <taxon>Magnoliopsida</taxon>
        <taxon>eudicotyledons</taxon>
        <taxon>Gunneridae</taxon>
        <taxon>Pentapetalae</taxon>
        <taxon>Caryophyllales</taxon>
        <taxon>Chenopodiaceae</taxon>
        <taxon>Chenopodioideae</taxon>
        <taxon>Atripliceae</taxon>
        <taxon>Chenopodium</taxon>
    </lineage>
</organism>